<feature type="transmembrane region" description="Helical" evidence="1">
    <location>
        <begin position="211"/>
        <end position="238"/>
    </location>
</feature>
<dbReference type="AlphaFoldDB" id="A0AAV9XUZ7"/>
<evidence type="ECO:0000256" key="1">
    <source>
        <dbReference type="SAM" id="Phobius"/>
    </source>
</evidence>
<dbReference type="EMBL" id="JAWDEY010000036">
    <property type="protein sequence ID" value="KAK6587697.1"/>
    <property type="molecule type" value="Genomic_DNA"/>
</dbReference>
<protein>
    <submittedName>
        <fullName evidence="2">Uncharacterized protein</fullName>
    </submittedName>
</protein>
<accession>A0AAV9XUZ7</accession>
<keyword evidence="1" id="KW-1133">Transmembrane helix</keyword>
<evidence type="ECO:0000313" key="3">
    <source>
        <dbReference type="Proteomes" id="UP001311799"/>
    </source>
</evidence>
<evidence type="ECO:0000313" key="2">
    <source>
        <dbReference type="EMBL" id="KAK6587697.1"/>
    </source>
</evidence>
<reference evidence="2 3" key="1">
    <citation type="submission" date="2023-10" db="EMBL/GenBank/DDBJ databases">
        <title>Comparative genomics analysis reveals potential genetic determinants of host preference in Cryptosporidium xiaoi.</title>
        <authorList>
            <person name="Xiao L."/>
            <person name="Li J."/>
        </authorList>
    </citation>
    <scope>NUCLEOTIDE SEQUENCE [LARGE SCALE GENOMIC DNA]</scope>
    <source>
        <strain evidence="2 3">52996</strain>
    </source>
</reference>
<feature type="transmembrane region" description="Helical" evidence="1">
    <location>
        <begin position="29"/>
        <end position="50"/>
    </location>
</feature>
<gene>
    <name evidence="2" type="ORF">RS030_81399</name>
</gene>
<name>A0AAV9XUZ7_9CRYT</name>
<keyword evidence="1" id="KW-0472">Membrane</keyword>
<keyword evidence="1" id="KW-0812">Transmembrane</keyword>
<dbReference type="Proteomes" id="UP001311799">
    <property type="component" value="Unassembled WGS sequence"/>
</dbReference>
<organism evidence="2 3">
    <name type="scientific">Cryptosporidium xiaoi</name>
    <dbReference type="NCBI Taxonomy" id="659607"/>
    <lineage>
        <taxon>Eukaryota</taxon>
        <taxon>Sar</taxon>
        <taxon>Alveolata</taxon>
        <taxon>Apicomplexa</taxon>
        <taxon>Conoidasida</taxon>
        <taxon>Coccidia</taxon>
        <taxon>Eucoccidiorida</taxon>
        <taxon>Eimeriorina</taxon>
        <taxon>Cryptosporidiidae</taxon>
        <taxon>Cryptosporidium</taxon>
    </lineage>
</organism>
<feature type="transmembrane region" description="Helical" evidence="1">
    <location>
        <begin position="91"/>
        <end position="110"/>
    </location>
</feature>
<keyword evidence="3" id="KW-1185">Reference proteome</keyword>
<sequence length="288" mass="33448">MDISDYEQSKPFIIKTYRSLFNVSLNKVLLIWSITGIIFNFLFFILFLIYRKKLIFSIYSSNSITFSIYVCTVISSFLFSLLTTFTNSRKIAITCLVLTSFYLIATLFMVGRVNNIFVDDYSFGNKCVFGMEYFSDWEKPFISQCDENNTKICVSNEKFLSRYLIDNCSMLIIDDKNNCSEFQNGLISTNTIKDFVKICTDSESLRNDIRYILTVIYSHIIFMLLTIPVGLCVLRVIYSIYCIITVGGTGWEHKSAEEIFLSPKYYHSNENLIIPCRYSLNGKNYLRV</sequence>
<feature type="transmembrane region" description="Helical" evidence="1">
    <location>
        <begin position="62"/>
        <end position="85"/>
    </location>
</feature>
<comment type="caution">
    <text evidence="2">The sequence shown here is derived from an EMBL/GenBank/DDBJ whole genome shotgun (WGS) entry which is preliminary data.</text>
</comment>
<proteinExistence type="predicted"/>